<dbReference type="PRINTS" id="PR00463">
    <property type="entry name" value="EP450I"/>
</dbReference>
<evidence type="ECO:0000256" key="1">
    <source>
        <dbReference type="ARBA" id="ARBA00001971"/>
    </source>
</evidence>
<dbReference type="GO" id="GO:0020037">
    <property type="term" value="F:heme binding"/>
    <property type="evidence" value="ECO:0007669"/>
    <property type="project" value="InterPro"/>
</dbReference>
<evidence type="ECO:0000256" key="4">
    <source>
        <dbReference type="ARBA" id="ARBA00010617"/>
    </source>
</evidence>
<evidence type="ECO:0000256" key="9">
    <source>
        <dbReference type="ARBA" id="ARBA00023002"/>
    </source>
</evidence>
<dbReference type="InterPro" id="IPR001128">
    <property type="entry name" value="Cyt_P450"/>
</dbReference>
<evidence type="ECO:0000313" key="18">
    <source>
        <dbReference type="RefSeq" id="XP_011298249.1"/>
    </source>
</evidence>
<evidence type="ECO:0000256" key="5">
    <source>
        <dbReference type="ARBA" id="ARBA00022617"/>
    </source>
</evidence>
<accession>A0A9R1SVZ2</accession>
<reference evidence="16" key="1">
    <citation type="submission" date="2015-01" db="EMBL/GenBank/DDBJ databases">
        <title>Transcriptome Assembly of Fopius arisanus.</title>
        <authorList>
            <person name="Geib S."/>
        </authorList>
    </citation>
    <scope>NUCLEOTIDE SEQUENCE</scope>
</reference>
<comment type="cofactor">
    <cofactor evidence="1 13">
        <name>heme</name>
        <dbReference type="ChEBI" id="CHEBI:30413"/>
    </cofactor>
</comment>
<reference evidence="18" key="2">
    <citation type="submission" date="2025-04" db="UniProtKB">
        <authorList>
            <consortium name="RefSeq"/>
        </authorList>
    </citation>
    <scope>IDENTIFICATION</scope>
    <source>
        <strain evidence="18">USDA-PBARC FA_bdor</strain>
        <tissue evidence="18">Whole organism</tissue>
    </source>
</reference>
<keyword evidence="11 14" id="KW-0503">Monooxygenase</keyword>
<dbReference type="OrthoDB" id="2789670at2759"/>
<keyword evidence="7" id="KW-0256">Endoplasmic reticulum</keyword>
<name>A0A0C9R865_9HYME</name>
<evidence type="ECO:0000313" key="16">
    <source>
        <dbReference type="EMBL" id="JAG82361.1"/>
    </source>
</evidence>
<keyword evidence="17" id="KW-1185">Reference proteome</keyword>
<keyword evidence="12" id="KW-0472">Membrane</keyword>
<keyword evidence="8" id="KW-0492">Microsome</keyword>
<dbReference type="AlphaFoldDB" id="A0A0C9R865"/>
<dbReference type="EMBL" id="GBYB01012594">
    <property type="protein sequence ID" value="JAG82361.1"/>
    <property type="molecule type" value="Transcribed_RNA"/>
</dbReference>
<keyword evidence="15" id="KW-0732">Signal</keyword>
<dbReference type="PANTHER" id="PTHR24292">
    <property type="entry name" value="CYTOCHROME P450"/>
    <property type="match status" value="1"/>
</dbReference>
<feature type="signal peptide" evidence="15">
    <location>
        <begin position="1"/>
        <end position="15"/>
    </location>
</feature>
<dbReference type="GO" id="GO:0005789">
    <property type="term" value="C:endoplasmic reticulum membrane"/>
    <property type="evidence" value="ECO:0007669"/>
    <property type="project" value="UniProtKB-SubCell"/>
</dbReference>
<protein>
    <submittedName>
        <fullName evidence="16">CYP9E2_0 protein</fullName>
    </submittedName>
    <submittedName>
        <fullName evidence="18">Cytochrome P450 9e2</fullName>
    </submittedName>
</protein>
<evidence type="ECO:0000256" key="13">
    <source>
        <dbReference type="PIRSR" id="PIRSR602401-1"/>
    </source>
</evidence>
<evidence type="ECO:0000256" key="14">
    <source>
        <dbReference type="RuleBase" id="RU000461"/>
    </source>
</evidence>
<comment type="similarity">
    <text evidence="4 14">Belongs to the cytochrome P450 family.</text>
</comment>
<evidence type="ECO:0000256" key="8">
    <source>
        <dbReference type="ARBA" id="ARBA00022848"/>
    </source>
</evidence>
<dbReference type="GeneID" id="105263603"/>
<dbReference type="InterPro" id="IPR036396">
    <property type="entry name" value="Cyt_P450_sf"/>
</dbReference>
<organism evidence="16">
    <name type="scientific">Fopius arisanus</name>
    <dbReference type="NCBI Taxonomy" id="64838"/>
    <lineage>
        <taxon>Eukaryota</taxon>
        <taxon>Metazoa</taxon>
        <taxon>Ecdysozoa</taxon>
        <taxon>Arthropoda</taxon>
        <taxon>Hexapoda</taxon>
        <taxon>Insecta</taxon>
        <taxon>Pterygota</taxon>
        <taxon>Neoptera</taxon>
        <taxon>Endopterygota</taxon>
        <taxon>Hymenoptera</taxon>
        <taxon>Apocrita</taxon>
        <taxon>Ichneumonoidea</taxon>
        <taxon>Braconidae</taxon>
        <taxon>Opiinae</taxon>
        <taxon>Fopius</taxon>
    </lineage>
</organism>
<feature type="chain" id="PRO_5044541652" evidence="15">
    <location>
        <begin position="16"/>
        <end position="499"/>
    </location>
</feature>
<dbReference type="InterPro" id="IPR017972">
    <property type="entry name" value="Cyt_P450_CS"/>
</dbReference>
<dbReference type="Pfam" id="PF00067">
    <property type="entry name" value="p450"/>
    <property type="match status" value="1"/>
</dbReference>
<evidence type="ECO:0000256" key="2">
    <source>
        <dbReference type="ARBA" id="ARBA00004174"/>
    </source>
</evidence>
<accession>A0A0C9R865</accession>
<dbReference type="Proteomes" id="UP000694866">
    <property type="component" value="Unplaced"/>
</dbReference>
<comment type="subcellular location">
    <subcellularLocation>
        <location evidence="3">Endoplasmic reticulum membrane</location>
        <topology evidence="3">Peripheral membrane protein</topology>
    </subcellularLocation>
    <subcellularLocation>
        <location evidence="2">Microsome membrane</location>
        <topology evidence="2">Peripheral membrane protein</topology>
    </subcellularLocation>
</comment>
<evidence type="ECO:0000256" key="11">
    <source>
        <dbReference type="ARBA" id="ARBA00023033"/>
    </source>
</evidence>
<evidence type="ECO:0000256" key="12">
    <source>
        <dbReference type="ARBA" id="ARBA00023136"/>
    </source>
</evidence>
<dbReference type="SUPFAM" id="SSF48264">
    <property type="entry name" value="Cytochrome P450"/>
    <property type="match status" value="1"/>
</dbReference>
<dbReference type="PROSITE" id="PS00086">
    <property type="entry name" value="CYTOCHROME_P450"/>
    <property type="match status" value="1"/>
</dbReference>
<feature type="binding site" description="axial binding residue" evidence="13">
    <location>
        <position position="442"/>
    </location>
    <ligand>
        <name>heme</name>
        <dbReference type="ChEBI" id="CHEBI:30413"/>
    </ligand>
    <ligandPart>
        <name>Fe</name>
        <dbReference type="ChEBI" id="CHEBI:18248"/>
    </ligandPart>
</feature>
<evidence type="ECO:0000256" key="7">
    <source>
        <dbReference type="ARBA" id="ARBA00022824"/>
    </source>
</evidence>
<proteinExistence type="inferred from homology"/>
<gene>
    <name evidence="16" type="primary">CYP9E2_0</name>
    <name evidence="18" type="synonym">LOC105263603</name>
    <name evidence="16" type="ORF">g.20696</name>
</gene>
<keyword evidence="6 13" id="KW-0479">Metal-binding</keyword>
<dbReference type="GO" id="GO:0016705">
    <property type="term" value="F:oxidoreductase activity, acting on paired donors, with incorporation or reduction of molecular oxygen"/>
    <property type="evidence" value="ECO:0007669"/>
    <property type="project" value="InterPro"/>
</dbReference>
<keyword evidence="9 14" id="KW-0560">Oxidoreductase</keyword>
<dbReference type="CDD" id="cd11056">
    <property type="entry name" value="CYP6-like"/>
    <property type="match status" value="1"/>
</dbReference>
<dbReference type="PRINTS" id="PR00385">
    <property type="entry name" value="P450"/>
</dbReference>
<dbReference type="PANTHER" id="PTHR24292:SF54">
    <property type="entry name" value="CYP9F3-RELATED"/>
    <property type="match status" value="1"/>
</dbReference>
<evidence type="ECO:0000313" key="17">
    <source>
        <dbReference type="Proteomes" id="UP000694866"/>
    </source>
</evidence>
<keyword evidence="5 13" id="KW-0349">Heme</keyword>
<dbReference type="KEGG" id="fas:105263603"/>
<dbReference type="InterPro" id="IPR050476">
    <property type="entry name" value="Insect_CytP450_Detox"/>
</dbReference>
<dbReference type="Gene3D" id="1.10.630.10">
    <property type="entry name" value="Cytochrome P450"/>
    <property type="match status" value="1"/>
</dbReference>
<dbReference type="RefSeq" id="XP_011298249.1">
    <property type="nucleotide sequence ID" value="XM_011299947.1"/>
</dbReference>
<dbReference type="FunFam" id="1.10.630.10:FF:000042">
    <property type="entry name" value="Cytochrome P450"/>
    <property type="match status" value="1"/>
</dbReference>
<evidence type="ECO:0000256" key="10">
    <source>
        <dbReference type="ARBA" id="ARBA00023004"/>
    </source>
</evidence>
<evidence type="ECO:0000256" key="15">
    <source>
        <dbReference type="SAM" id="SignalP"/>
    </source>
</evidence>
<dbReference type="GO" id="GO:0004497">
    <property type="term" value="F:monooxygenase activity"/>
    <property type="evidence" value="ECO:0007669"/>
    <property type="project" value="UniProtKB-KW"/>
</dbReference>
<evidence type="ECO:0000256" key="3">
    <source>
        <dbReference type="ARBA" id="ARBA00004406"/>
    </source>
</evidence>
<dbReference type="InterPro" id="IPR002401">
    <property type="entry name" value="Cyt_P450_E_grp-I"/>
</dbReference>
<dbReference type="GO" id="GO:0005506">
    <property type="term" value="F:iron ion binding"/>
    <property type="evidence" value="ECO:0007669"/>
    <property type="project" value="InterPro"/>
</dbReference>
<sequence length="499" mass="57758">MWIIILTLLIVSVITYYLRKPNDFDKRGIIYDKSLSISKTLGALFFRRISIADMMTRIYDTKSDAKYIGSYFNGPLLVIRDPELIKIISIKHFDHFSYHKRYFDPDRDPFFGANLSALNGDKWRDMRTLLSPTFTSSKMKAMFKLMSACAKNFSDYIAKETSEKPVIYNTKDAFTRYTTDVIATCAFGVEVDSMKHPDNEFYVLGKKAGVLKGFVKFKMLLQMVVPIVMKILGIHLLDRKIEKFFTDLVRNTIQTRDREGIVRPDMIQLLMDSRNNEKGLKLDIIDMTAQAFVFFFGGFETSSTIMCFLAHHIADDHQVQRKLQEEIDEVWEACHGDLTYEAINRMEYLDAVVNECLRMYSITLGTDRICTKEFELPPALPGMQLVLVKPGEGLWFPIYAIHRDPKYFNDPNKFIPERFIDHPRETLHSPAFIPFGSGPRMCIGNRFATLEIKVVIFYLMLKCSLRISDKMIMPLEFDKSNLNLGAEGGFWLDVMRRSK</sequence>
<keyword evidence="10 13" id="KW-0408">Iron</keyword>
<evidence type="ECO:0000256" key="6">
    <source>
        <dbReference type="ARBA" id="ARBA00022723"/>
    </source>
</evidence>